<proteinExistence type="predicted"/>
<protein>
    <submittedName>
        <fullName evidence="1">Uncharacterized protein</fullName>
    </submittedName>
</protein>
<dbReference type="Proteomes" id="UP001144978">
    <property type="component" value="Unassembled WGS sequence"/>
</dbReference>
<organism evidence="1 2">
    <name type="scientific">Trametes sanguinea</name>
    <dbReference type="NCBI Taxonomy" id="158606"/>
    <lineage>
        <taxon>Eukaryota</taxon>
        <taxon>Fungi</taxon>
        <taxon>Dikarya</taxon>
        <taxon>Basidiomycota</taxon>
        <taxon>Agaricomycotina</taxon>
        <taxon>Agaricomycetes</taxon>
        <taxon>Polyporales</taxon>
        <taxon>Polyporaceae</taxon>
        <taxon>Trametes</taxon>
    </lineage>
</organism>
<evidence type="ECO:0000313" key="1">
    <source>
        <dbReference type="EMBL" id="KAJ2964540.1"/>
    </source>
</evidence>
<keyword evidence="2" id="KW-1185">Reference proteome</keyword>
<name>A0ACC1MEP8_9APHY</name>
<comment type="caution">
    <text evidence="1">The sequence shown here is derived from an EMBL/GenBank/DDBJ whole genome shotgun (WGS) entry which is preliminary data.</text>
</comment>
<gene>
    <name evidence="1" type="ORF">NUW54_g14232</name>
</gene>
<reference evidence="1" key="1">
    <citation type="submission" date="2022-08" db="EMBL/GenBank/DDBJ databases">
        <title>Genome Sequence of Pycnoporus sanguineus.</title>
        <authorList>
            <person name="Buettner E."/>
        </authorList>
    </citation>
    <scope>NUCLEOTIDE SEQUENCE</scope>
    <source>
        <strain evidence="1">CG-C14</strain>
    </source>
</reference>
<accession>A0ACC1MEP8</accession>
<evidence type="ECO:0000313" key="2">
    <source>
        <dbReference type="Proteomes" id="UP001144978"/>
    </source>
</evidence>
<sequence>MNVLMDGEGNVTGVIDWEYQAVLPAVLAVEYPRCIRYDGEWDPRFPHKAGTMESWWLASAEDSVRLREVYAEAIKTKDRECWDALVHGERLRQIVEWLTSGKGYQAMEAWLDLVSSD</sequence>
<dbReference type="EMBL" id="JANSHE010007167">
    <property type="protein sequence ID" value="KAJ2964540.1"/>
    <property type="molecule type" value="Genomic_DNA"/>
</dbReference>